<dbReference type="RefSeq" id="WP_178934750.1">
    <property type="nucleotide sequence ID" value="NZ_JACBAZ010000014.1"/>
</dbReference>
<dbReference type="Gene3D" id="3.40.50.300">
    <property type="entry name" value="P-loop containing nucleotide triphosphate hydrolases"/>
    <property type="match status" value="1"/>
</dbReference>
<organism evidence="4 5">
    <name type="scientific">Oceaniferula marina</name>
    <dbReference type="NCBI Taxonomy" id="2748318"/>
    <lineage>
        <taxon>Bacteria</taxon>
        <taxon>Pseudomonadati</taxon>
        <taxon>Verrucomicrobiota</taxon>
        <taxon>Verrucomicrobiia</taxon>
        <taxon>Verrucomicrobiales</taxon>
        <taxon>Verrucomicrobiaceae</taxon>
        <taxon>Oceaniferula</taxon>
    </lineage>
</organism>
<dbReference type="InterPro" id="IPR050168">
    <property type="entry name" value="AAA_ATPase_domain"/>
</dbReference>
<keyword evidence="2 4" id="KW-0067">ATP-binding</keyword>
<comment type="caution">
    <text evidence="4">The sequence shown here is derived from an EMBL/GenBank/DDBJ whole genome shotgun (WGS) entry which is preliminary data.</text>
</comment>
<accession>A0A851GJ55</accession>
<dbReference type="GO" id="GO:0005524">
    <property type="term" value="F:ATP binding"/>
    <property type="evidence" value="ECO:0007669"/>
    <property type="project" value="UniProtKB-KW"/>
</dbReference>
<dbReference type="SUPFAM" id="SSF52540">
    <property type="entry name" value="P-loop containing nucleoside triphosphate hydrolases"/>
    <property type="match status" value="1"/>
</dbReference>
<dbReference type="CDD" id="cd19481">
    <property type="entry name" value="RecA-like_protease"/>
    <property type="match status" value="1"/>
</dbReference>
<keyword evidence="5" id="KW-1185">Reference proteome</keyword>
<dbReference type="Pfam" id="PF00004">
    <property type="entry name" value="AAA"/>
    <property type="match status" value="1"/>
</dbReference>
<proteinExistence type="predicted"/>
<keyword evidence="1" id="KW-0547">Nucleotide-binding</keyword>
<dbReference type="PANTHER" id="PTHR23077:SF171">
    <property type="entry name" value="NUCLEAR VALOSIN-CONTAINING PROTEIN-LIKE"/>
    <property type="match status" value="1"/>
</dbReference>
<dbReference type="PANTHER" id="PTHR23077">
    <property type="entry name" value="AAA-FAMILY ATPASE"/>
    <property type="match status" value="1"/>
</dbReference>
<dbReference type="GO" id="GO:0016887">
    <property type="term" value="F:ATP hydrolysis activity"/>
    <property type="evidence" value="ECO:0007669"/>
    <property type="project" value="InterPro"/>
</dbReference>
<feature type="domain" description="AAA+ ATPase" evidence="3">
    <location>
        <begin position="311"/>
        <end position="447"/>
    </location>
</feature>
<dbReference type="InterPro" id="IPR003959">
    <property type="entry name" value="ATPase_AAA_core"/>
</dbReference>
<protein>
    <submittedName>
        <fullName evidence="4">ATP-binding protein</fullName>
    </submittedName>
</protein>
<evidence type="ECO:0000259" key="3">
    <source>
        <dbReference type="SMART" id="SM00382"/>
    </source>
</evidence>
<evidence type="ECO:0000313" key="4">
    <source>
        <dbReference type="EMBL" id="NWK57543.1"/>
    </source>
</evidence>
<evidence type="ECO:0000256" key="1">
    <source>
        <dbReference type="ARBA" id="ARBA00022741"/>
    </source>
</evidence>
<dbReference type="AlphaFoldDB" id="A0A851GJ55"/>
<evidence type="ECO:0000256" key="2">
    <source>
        <dbReference type="ARBA" id="ARBA00022840"/>
    </source>
</evidence>
<dbReference type="InterPro" id="IPR003593">
    <property type="entry name" value="AAA+_ATPase"/>
</dbReference>
<reference evidence="4 5" key="1">
    <citation type="submission" date="2020-07" db="EMBL/GenBank/DDBJ databases">
        <title>Roseicoccus Jingziensis gen. nov., sp. nov., isolated from coastal seawater.</title>
        <authorList>
            <person name="Feng X."/>
        </authorList>
    </citation>
    <scope>NUCLEOTIDE SEQUENCE [LARGE SCALE GENOMIC DNA]</scope>
    <source>
        <strain evidence="4 5">N1E253</strain>
    </source>
</reference>
<gene>
    <name evidence="4" type="ORF">HW115_18135</name>
</gene>
<dbReference type="Proteomes" id="UP000557872">
    <property type="component" value="Unassembled WGS sequence"/>
</dbReference>
<name>A0A851GJ55_9BACT</name>
<dbReference type="SMART" id="SM00382">
    <property type="entry name" value="AAA"/>
    <property type="match status" value="1"/>
</dbReference>
<dbReference type="EMBL" id="JACBAZ010000014">
    <property type="protein sequence ID" value="NWK57543.1"/>
    <property type="molecule type" value="Genomic_DNA"/>
</dbReference>
<sequence>MKIPTWASDVVSSYESGAAGCFILHGNVNDRMLVPDQKEASGVSMGGLLDFVLEVLVPRFNVVLSYDPGQGLRVERGGEVFSQWPSQKEGMDLPNEPLAAVRVLTHYFKYCKNLQAMGAESPKVAVVIRQAHLICPQLPHSHSHELNAMASILRSWAAEMQLQEHGQAAFLISENLNGLHPLVARSPRVCALEIPLPSRDQMASGLRWLLSRCPTALAHFKDDVERPANRLAGSTLSSVEVLLLRREHAGSPLDEKDLSELKQALVERDCGGLIDFIEPDRDFDRVVGLDGVKHWLRQDIALWRQDKLEAMPMGYLFCGPVGTGKTYLVECLAGEAGVPVVTLKNFRDRWVGSTEENLEKIFSLLHALGRCIVFIDEADQALGRRAAGSGDSGVSSRVYSMMAKEMSDTRNRGKILWVLASSRPDLIEVDLKRPGRIDVKVPLFPCANADEAWQLLRALCRSRGIALGEEADALVAKMPELMTAGAAEALAVKVQRLIMAEGVEPLQALERCLNGYLPPVSPAVIRAQIQLAVDEASDQSFIPAEFDQCD</sequence>
<dbReference type="InterPro" id="IPR027417">
    <property type="entry name" value="P-loop_NTPase"/>
</dbReference>
<evidence type="ECO:0000313" key="5">
    <source>
        <dbReference type="Proteomes" id="UP000557872"/>
    </source>
</evidence>